<protein>
    <submittedName>
        <fullName evidence="6">FAD-dependent oxidoreductase</fullName>
    </submittedName>
</protein>
<comment type="caution">
    <text evidence="6">The sequence shown here is derived from an EMBL/GenBank/DDBJ whole genome shotgun (WGS) entry which is preliminary data.</text>
</comment>
<keyword evidence="3" id="KW-0274">FAD</keyword>
<dbReference type="PANTHER" id="PTHR43557:SF2">
    <property type="entry name" value="RIESKE DOMAIN-CONTAINING PROTEIN-RELATED"/>
    <property type="match status" value="1"/>
</dbReference>
<feature type="non-terminal residue" evidence="6">
    <location>
        <position position="83"/>
    </location>
</feature>
<proteinExistence type="predicted"/>
<evidence type="ECO:0000313" key="6">
    <source>
        <dbReference type="EMBL" id="MDD9206617.1"/>
    </source>
</evidence>
<feature type="domain" description="FAD/NAD(P)-binding" evidence="5">
    <location>
        <begin position="3"/>
        <end position="49"/>
    </location>
</feature>
<dbReference type="EMBL" id="JARACI010000934">
    <property type="protein sequence ID" value="MDD9206617.1"/>
    <property type="molecule type" value="Genomic_DNA"/>
</dbReference>
<keyword evidence="2" id="KW-0285">Flavoprotein</keyword>
<comment type="cofactor">
    <cofactor evidence="1">
        <name>FAD</name>
        <dbReference type="ChEBI" id="CHEBI:57692"/>
    </cofactor>
</comment>
<gene>
    <name evidence="6" type="ORF">PU560_09090</name>
</gene>
<dbReference type="InterPro" id="IPR050446">
    <property type="entry name" value="FAD-oxidoreductase/Apoptosis"/>
</dbReference>
<dbReference type="PANTHER" id="PTHR43557">
    <property type="entry name" value="APOPTOSIS-INDUCING FACTOR 1"/>
    <property type="match status" value="1"/>
</dbReference>
<evidence type="ECO:0000256" key="2">
    <source>
        <dbReference type="ARBA" id="ARBA00022630"/>
    </source>
</evidence>
<keyword evidence="7" id="KW-1185">Reference proteome</keyword>
<evidence type="ECO:0000256" key="4">
    <source>
        <dbReference type="ARBA" id="ARBA00023002"/>
    </source>
</evidence>
<evidence type="ECO:0000256" key="3">
    <source>
        <dbReference type="ARBA" id="ARBA00022827"/>
    </source>
</evidence>
<dbReference type="Gene3D" id="3.50.50.60">
    <property type="entry name" value="FAD/NAD(P)-binding domain"/>
    <property type="match status" value="1"/>
</dbReference>
<dbReference type="InterPro" id="IPR023753">
    <property type="entry name" value="FAD/NAD-binding_dom"/>
</dbReference>
<accession>A0ABT5TX33</accession>
<reference evidence="6" key="1">
    <citation type="submission" date="2023-02" db="EMBL/GenBank/DDBJ databases">
        <title>Georgenia sp.10Sc9-8, isolated from a soil sample collected from the Taklamakan desert.</title>
        <authorList>
            <person name="Liu S."/>
        </authorList>
    </citation>
    <scope>NUCLEOTIDE SEQUENCE</scope>
    <source>
        <strain evidence="6">10Sc9-8</strain>
    </source>
</reference>
<dbReference type="SUPFAM" id="SSF51905">
    <property type="entry name" value="FAD/NAD(P)-binding domain"/>
    <property type="match status" value="1"/>
</dbReference>
<evidence type="ECO:0000313" key="7">
    <source>
        <dbReference type="Proteomes" id="UP001165561"/>
    </source>
</evidence>
<organism evidence="6 7">
    <name type="scientific">Georgenia halotolerans</name>
    <dbReference type="NCBI Taxonomy" id="3028317"/>
    <lineage>
        <taxon>Bacteria</taxon>
        <taxon>Bacillati</taxon>
        <taxon>Actinomycetota</taxon>
        <taxon>Actinomycetes</taxon>
        <taxon>Micrococcales</taxon>
        <taxon>Bogoriellaceae</taxon>
        <taxon>Georgenia</taxon>
    </lineage>
</organism>
<dbReference type="Proteomes" id="UP001165561">
    <property type="component" value="Unassembled WGS sequence"/>
</dbReference>
<name>A0ABT5TX33_9MICO</name>
<dbReference type="Pfam" id="PF07992">
    <property type="entry name" value="Pyr_redox_2"/>
    <property type="match status" value="1"/>
</dbReference>
<evidence type="ECO:0000259" key="5">
    <source>
        <dbReference type="Pfam" id="PF07992"/>
    </source>
</evidence>
<dbReference type="InterPro" id="IPR036188">
    <property type="entry name" value="FAD/NAD-bd_sf"/>
</dbReference>
<sequence>MDDVVILGAGQAGVQVADSLRTGGFTGHLTLVSDETVPPYQRPPLSKDYMLPDGQLVPPPLRADRFYTDADIDLRTGARATGI</sequence>
<evidence type="ECO:0000256" key="1">
    <source>
        <dbReference type="ARBA" id="ARBA00001974"/>
    </source>
</evidence>
<keyword evidence="4" id="KW-0560">Oxidoreductase</keyword>